<organism evidence="2 3">
    <name type="scientific">Nonomuraea endophytica</name>
    <dbReference type="NCBI Taxonomy" id="714136"/>
    <lineage>
        <taxon>Bacteria</taxon>
        <taxon>Bacillati</taxon>
        <taxon>Actinomycetota</taxon>
        <taxon>Actinomycetes</taxon>
        <taxon>Streptosporangiales</taxon>
        <taxon>Streptosporangiaceae</taxon>
        <taxon>Nonomuraea</taxon>
    </lineage>
</organism>
<accession>A0A7W8AAL0</accession>
<dbReference type="Proteomes" id="UP000568380">
    <property type="component" value="Unassembled WGS sequence"/>
</dbReference>
<evidence type="ECO:0000259" key="1">
    <source>
        <dbReference type="Pfam" id="PF13020"/>
    </source>
</evidence>
<comment type="caution">
    <text evidence="2">The sequence shown here is derived from an EMBL/GenBank/DDBJ whole genome shotgun (WGS) entry which is preliminary data.</text>
</comment>
<evidence type="ECO:0000313" key="3">
    <source>
        <dbReference type="Proteomes" id="UP000568380"/>
    </source>
</evidence>
<protein>
    <recommendedName>
        <fullName evidence="1">Protein NO VEIN C-terminal domain-containing protein</fullName>
    </recommendedName>
</protein>
<dbReference type="EMBL" id="JACHIN010000014">
    <property type="protein sequence ID" value="MBB5082620.1"/>
    <property type="molecule type" value="Genomic_DNA"/>
</dbReference>
<dbReference type="InterPro" id="IPR024975">
    <property type="entry name" value="NOV_C"/>
</dbReference>
<feature type="domain" description="Protein NO VEIN C-terminal" evidence="1">
    <location>
        <begin position="140"/>
        <end position="219"/>
    </location>
</feature>
<name>A0A7W8AAL0_9ACTN</name>
<reference evidence="2 3" key="1">
    <citation type="submission" date="2020-08" db="EMBL/GenBank/DDBJ databases">
        <title>Genomic Encyclopedia of Type Strains, Phase IV (KMG-IV): sequencing the most valuable type-strain genomes for metagenomic binning, comparative biology and taxonomic classification.</title>
        <authorList>
            <person name="Goeker M."/>
        </authorList>
    </citation>
    <scope>NUCLEOTIDE SEQUENCE [LARGE SCALE GENOMIC DNA]</scope>
    <source>
        <strain evidence="2 3">DSM 45385</strain>
    </source>
</reference>
<sequence>MDSVRSVTENGTVSYHQLCSALQVARLIDDDGNIDQVIHSTYVHALTGGRYQIESLSDAQQILQRAGLLRRGGGDRVVPDARLAAMKALDDHQALIFLAISLGIESPVARRLVHKGEYSKPANLANIDPEARARIGALGEEFVKAACEAELTDLGRDDLGKQVARVSLISDGFGYDISAPNIRGELRLLEIKTQCVPSSSQFRLYISRNEYEVGRTEANWALVCCDMAGASDGDISIAGWCRGETLGPYLPEDHNGRWTEAMVVLPRGVLLPGFPSAIP</sequence>
<gene>
    <name evidence="2" type="ORF">HNR40_008116</name>
</gene>
<dbReference type="AlphaFoldDB" id="A0A7W8AAL0"/>
<dbReference type="Pfam" id="PF13020">
    <property type="entry name" value="NOV_C"/>
    <property type="match status" value="1"/>
</dbReference>
<evidence type="ECO:0000313" key="2">
    <source>
        <dbReference type="EMBL" id="MBB5082620.1"/>
    </source>
</evidence>
<proteinExistence type="predicted"/>
<keyword evidence="3" id="KW-1185">Reference proteome</keyword>